<name>A0A6M4GWL9_9PROT</name>
<dbReference type="PANTHER" id="PTHR38731:SF1">
    <property type="entry name" value="FECR PROTEIN DOMAIN-CONTAINING PROTEIN"/>
    <property type="match status" value="1"/>
</dbReference>
<feature type="compositionally biased region" description="Gly residues" evidence="1">
    <location>
        <begin position="236"/>
        <end position="247"/>
    </location>
</feature>
<evidence type="ECO:0000313" key="5">
    <source>
        <dbReference type="Proteomes" id="UP000501534"/>
    </source>
</evidence>
<proteinExistence type="predicted"/>
<feature type="signal peptide" evidence="2">
    <location>
        <begin position="1"/>
        <end position="22"/>
    </location>
</feature>
<dbReference type="PANTHER" id="PTHR38731">
    <property type="entry name" value="LIPL45-RELATED LIPOPROTEIN-RELATED"/>
    <property type="match status" value="1"/>
</dbReference>
<evidence type="ECO:0000256" key="2">
    <source>
        <dbReference type="SAM" id="SignalP"/>
    </source>
</evidence>
<feature type="domain" description="FecR protein" evidence="3">
    <location>
        <begin position="56"/>
        <end position="157"/>
    </location>
</feature>
<keyword evidence="2" id="KW-0732">Signal</keyword>
<dbReference type="EMBL" id="CP053069">
    <property type="protein sequence ID" value="QJR11690.1"/>
    <property type="molecule type" value="Genomic_DNA"/>
</dbReference>
<evidence type="ECO:0000259" key="3">
    <source>
        <dbReference type="Pfam" id="PF04773"/>
    </source>
</evidence>
<sequence length="247" mass="25403">MKTFLKLLAGTFALIASSLAFAEGGVVSSLEGTATVQSGTGAPRPLRLGDAVVEGDTLVTGPSTTLIVRFDDDQVVALSSRSRLTVSTYKYNAPAKSGNILLSLVDGGMRALTGLIGKASPDAVTYKARTATIGIRGTDTIGEIDGNRFTFGVLDGAGEIRQGSQVVSLSRLFGVSFVFDNPIPPPILFSQLNFSASVISLSRLPLLQFQQQPRGPQPPADTSTTTTNTPNASGPTGAGGGGSASVR</sequence>
<dbReference type="KEGG" id="uru:DSM104443_02772"/>
<dbReference type="InterPro" id="IPR006860">
    <property type="entry name" value="FecR"/>
</dbReference>
<gene>
    <name evidence="4" type="ORF">DSM104443_02772</name>
</gene>
<dbReference type="RefSeq" id="WP_171093241.1">
    <property type="nucleotide sequence ID" value="NZ_CP053069.1"/>
</dbReference>
<reference evidence="4 5" key="1">
    <citation type="submission" date="2020-04" db="EMBL/GenBank/DDBJ databases">
        <title>Usitatibacter rugosus gen. nov., sp. nov. and Usitatibacter palustris sp. nov., novel members of Usitatibacteraceae fam. nov. within the order Nitrosomonadales isolated from soil.</title>
        <authorList>
            <person name="Huber K.J."/>
            <person name="Neumann-Schaal M."/>
            <person name="Geppert A."/>
            <person name="Luckner M."/>
            <person name="Wanner G."/>
            <person name="Overmann J."/>
        </authorList>
    </citation>
    <scope>NUCLEOTIDE SEQUENCE [LARGE SCALE GENOMIC DNA]</scope>
    <source>
        <strain evidence="4 5">0125_3</strain>
    </source>
</reference>
<organism evidence="4 5">
    <name type="scientific">Usitatibacter rugosus</name>
    <dbReference type="NCBI Taxonomy" id="2732067"/>
    <lineage>
        <taxon>Bacteria</taxon>
        <taxon>Pseudomonadati</taxon>
        <taxon>Pseudomonadota</taxon>
        <taxon>Betaproteobacteria</taxon>
        <taxon>Nitrosomonadales</taxon>
        <taxon>Usitatibacteraceae</taxon>
        <taxon>Usitatibacter</taxon>
    </lineage>
</organism>
<feature type="compositionally biased region" description="Low complexity" evidence="1">
    <location>
        <begin position="210"/>
        <end position="235"/>
    </location>
</feature>
<keyword evidence="5" id="KW-1185">Reference proteome</keyword>
<feature type="chain" id="PRO_5026831016" description="FecR protein domain-containing protein" evidence="2">
    <location>
        <begin position="23"/>
        <end position="247"/>
    </location>
</feature>
<dbReference type="Pfam" id="PF04773">
    <property type="entry name" value="FecR"/>
    <property type="match status" value="1"/>
</dbReference>
<dbReference type="Proteomes" id="UP000501534">
    <property type="component" value="Chromosome"/>
</dbReference>
<evidence type="ECO:0000313" key="4">
    <source>
        <dbReference type="EMBL" id="QJR11690.1"/>
    </source>
</evidence>
<feature type="region of interest" description="Disordered" evidence="1">
    <location>
        <begin position="210"/>
        <end position="247"/>
    </location>
</feature>
<dbReference type="AlphaFoldDB" id="A0A6M4GWL9"/>
<evidence type="ECO:0000256" key="1">
    <source>
        <dbReference type="SAM" id="MobiDB-lite"/>
    </source>
</evidence>
<protein>
    <recommendedName>
        <fullName evidence="3">FecR protein domain-containing protein</fullName>
    </recommendedName>
</protein>
<accession>A0A6M4GWL9</accession>